<keyword evidence="3" id="KW-1185">Reference proteome</keyword>
<dbReference type="AlphaFoldDB" id="A0AA38L7G1"/>
<dbReference type="Proteomes" id="UP000824469">
    <property type="component" value="Unassembled WGS sequence"/>
</dbReference>
<evidence type="ECO:0000313" key="3">
    <source>
        <dbReference type="Proteomes" id="UP000824469"/>
    </source>
</evidence>
<comment type="caution">
    <text evidence="2">The sequence shown here is derived from an EMBL/GenBank/DDBJ whole genome shotgun (WGS) entry which is preliminary data.</text>
</comment>
<feature type="region of interest" description="Disordered" evidence="1">
    <location>
        <begin position="183"/>
        <end position="205"/>
    </location>
</feature>
<evidence type="ECO:0000256" key="1">
    <source>
        <dbReference type="SAM" id="MobiDB-lite"/>
    </source>
</evidence>
<proteinExistence type="predicted"/>
<protein>
    <submittedName>
        <fullName evidence="2">Uncharacterized protein</fullName>
    </submittedName>
</protein>
<feature type="compositionally biased region" description="Low complexity" evidence="1">
    <location>
        <begin position="183"/>
        <end position="193"/>
    </location>
</feature>
<gene>
    <name evidence="2" type="ORF">KI387_023300</name>
</gene>
<accession>A0AA38L7G1</accession>
<evidence type="ECO:0000313" key="2">
    <source>
        <dbReference type="EMBL" id="KAH9314673.1"/>
    </source>
</evidence>
<dbReference type="PANTHER" id="PTHR46633:SF3">
    <property type="entry name" value="SERINE_THREONINE-PROTEIN KINASE WNK (WITH NO LYSINE)-LIKE PROTEIN"/>
    <property type="match status" value="1"/>
</dbReference>
<dbReference type="EMBL" id="JAHRHJ020000005">
    <property type="protein sequence ID" value="KAH9314673.1"/>
    <property type="molecule type" value="Genomic_DNA"/>
</dbReference>
<dbReference type="PANTHER" id="PTHR46633">
    <property type="entry name" value="TRANSCRIPTION FACTOR MYC/MYB-RELATED"/>
    <property type="match status" value="1"/>
</dbReference>
<reference evidence="2 3" key="1">
    <citation type="journal article" date="2021" name="Nat. Plants">
        <title>The Taxus genome provides insights into paclitaxel biosynthesis.</title>
        <authorList>
            <person name="Xiong X."/>
            <person name="Gou J."/>
            <person name="Liao Q."/>
            <person name="Li Y."/>
            <person name="Zhou Q."/>
            <person name="Bi G."/>
            <person name="Li C."/>
            <person name="Du R."/>
            <person name="Wang X."/>
            <person name="Sun T."/>
            <person name="Guo L."/>
            <person name="Liang H."/>
            <person name="Lu P."/>
            <person name="Wu Y."/>
            <person name="Zhang Z."/>
            <person name="Ro D.K."/>
            <person name="Shang Y."/>
            <person name="Huang S."/>
            <person name="Yan J."/>
        </authorList>
    </citation>
    <scope>NUCLEOTIDE SEQUENCE [LARGE SCALE GENOMIC DNA]</scope>
    <source>
        <strain evidence="2">Ta-2019</strain>
    </source>
</reference>
<name>A0AA38L7G1_TAXCH</name>
<sequence length="205" mass="22624">KSAQLSSKVSWPLMRYGNRKRDMFRYAPAAACIAKHMPEIRVGLFSLLEDPPQKLSSTQVTEDLKLVIFLQREFKYLLSTPGVLPPHPSSQAHSTFATVLTHEDGEIISSQKLKSSEDYRHLQNMNLIGGPDQDYNFQACGGILNFSSHDHQDLHSLGMSAGLGTVVPSMSSLQALLSKLPSVTPSSSDFPSSMQQPAEDNMDVY</sequence>
<feature type="non-terminal residue" evidence="2">
    <location>
        <position position="205"/>
    </location>
</feature>
<organism evidence="2 3">
    <name type="scientific">Taxus chinensis</name>
    <name type="common">Chinese yew</name>
    <name type="synonym">Taxus wallichiana var. chinensis</name>
    <dbReference type="NCBI Taxonomy" id="29808"/>
    <lineage>
        <taxon>Eukaryota</taxon>
        <taxon>Viridiplantae</taxon>
        <taxon>Streptophyta</taxon>
        <taxon>Embryophyta</taxon>
        <taxon>Tracheophyta</taxon>
        <taxon>Spermatophyta</taxon>
        <taxon>Pinopsida</taxon>
        <taxon>Pinidae</taxon>
        <taxon>Conifers II</taxon>
        <taxon>Cupressales</taxon>
        <taxon>Taxaceae</taxon>
        <taxon>Taxus</taxon>
    </lineage>
</organism>